<evidence type="ECO:0000256" key="1">
    <source>
        <dbReference type="SAM" id="MobiDB-lite"/>
    </source>
</evidence>
<feature type="compositionally biased region" description="Polar residues" evidence="1">
    <location>
        <begin position="424"/>
        <end position="433"/>
    </location>
</feature>
<organism evidence="2 3">
    <name type="scientific">Hericium alpestre</name>
    <dbReference type="NCBI Taxonomy" id="135208"/>
    <lineage>
        <taxon>Eukaryota</taxon>
        <taxon>Fungi</taxon>
        <taxon>Dikarya</taxon>
        <taxon>Basidiomycota</taxon>
        <taxon>Agaricomycotina</taxon>
        <taxon>Agaricomycetes</taxon>
        <taxon>Russulales</taxon>
        <taxon>Hericiaceae</taxon>
        <taxon>Hericium</taxon>
    </lineage>
</organism>
<protein>
    <submittedName>
        <fullName evidence="2">Uncharacterized protein</fullName>
    </submittedName>
</protein>
<feature type="compositionally biased region" description="Basic residues" evidence="1">
    <location>
        <begin position="441"/>
        <end position="454"/>
    </location>
</feature>
<keyword evidence="3" id="KW-1185">Reference proteome</keyword>
<dbReference type="AlphaFoldDB" id="A0A4Y9ZQX7"/>
<dbReference type="EMBL" id="SFCI01001207">
    <property type="protein sequence ID" value="TFY76433.1"/>
    <property type="molecule type" value="Genomic_DNA"/>
</dbReference>
<evidence type="ECO:0000313" key="2">
    <source>
        <dbReference type="EMBL" id="TFY76433.1"/>
    </source>
</evidence>
<evidence type="ECO:0000313" key="3">
    <source>
        <dbReference type="Proteomes" id="UP000298061"/>
    </source>
</evidence>
<accession>A0A4Y9ZQX7</accession>
<feature type="region of interest" description="Disordered" evidence="1">
    <location>
        <begin position="420"/>
        <end position="454"/>
    </location>
</feature>
<proteinExistence type="predicted"/>
<feature type="region of interest" description="Disordered" evidence="1">
    <location>
        <begin position="1"/>
        <end position="28"/>
    </location>
</feature>
<dbReference type="OrthoDB" id="3261881at2759"/>
<comment type="caution">
    <text evidence="2">The sequence shown here is derived from an EMBL/GenBank/DDBJ whole genome shotgun (WGS) entry which is preliminary data.</text>
</comment>
<gene>
    <name evidence="2" type="ORF">EWM64_g7580</name>
</gene>
<name>A0A4Y9ZQX7_9AGAM</name>
<sequence>MGPRSSLESNTDSIITTRNSKKATRQARSLSASEIARNVKNFDVWSTYQGCEQVEFSDMPDELRGHVDEVFKTMGMLPSAWVDKSSKTYRRMKSQSSPEFLEFLSMAHKQCPELFSDDVIVQASVELCDDMRSVFGAWKRLRRMRESQERLSEADYASNVYDVLRSMALSKCSYRSKCSISLPQPQLRPRSQALRVLNTKTVIPDGAVFIPAAAVRDLSRSAESPYKRLKRSSLAGRASNAERSFVNQSTPCVQLPSMPTFEFVSSFWEDKKPIHHMLEDAYRQNRMATAAALRHLDSLHVNVPVFGLVWSDGTVRAHVDWCIHDKKCDKDQRTIVRSAPFPGLDPVEEKDNKVFHEWRLDDPCEVIQVFLLIRNIDRWTMGTFRERIDDGIQHLVNSVFTERQKYRPWKRAGVLSVLTEQDENTSATMSAQQSSPEAKPKPKSKASRRHRRRS</sequence>
<reference evidence="2 3" key="1">
    <citation type="submission" date="2019-02" db="EMBL/GenBank/DDBJ databases">
        <title>Genome sequencing of the rare red list fungi Hericium alpestre (H. flagellum).</title>
        <authorList>
            <person name="Buettner E."/>
            <person name="Kellner H."/>
        </authorList>
    </citation>
    <scope>NUCLEOTIDE SEQUENCE [LARGE SCALE GENOMIC DNA]</scope>
    <source>
        <strain evidence="2 3">DSM 108284</strain>
    </source>
</reference>
<dbReference type="STRING" id="135208.A0A4Y9ZQX7"/>
<dbReference type="Proteomes" id="UP000298061">
    <property type="component" value="Unassembled WGS sequence"/>
</dbReference>
<feature type="compositionally biased region" description="Polar residues" evidence="1">
    <location>
        <begin position="1"/>
        <end position="18"/>
    </location>
</feature>